<feature type="transmembrane region" description="Helical" evidence="7">
    <location>
        <begin position="110"/>
        <end position="128"/>
    </location>
</feature>
<feature type="transmembrane region" description="Helical" evidence="7">
    <location>
        <begin position="393"/>
        <end position="418"/>
    </location>
</feature>
<feature type="transmembrane region" description="Helical" evidence="7">
    <location>
        <begin position="140"/>
        <end position="162"/>
    </location>
</feature>
<evidence type="ECO:0000259" key="8">
    <source>
        <dbReference type="PROSITE" id="PS50850"/>
    </source>
</evidence>
<keyword evidence="6 7" id="KW-0472">Membrane</keyword>
<dbReference type="Gene3D" id="1.20.1720.10">
    <property type="entry name" value="Multidrug resistance protein D"/>
    <property type="match status" value="1"/>
</dbReference>
<feature type="transmembrane region" description="Helical" evidence="7">
    <location>
        <begin position="293"/>
        <end position="315"/>
    </location>
</feature>
<dbReference type="GO" id="GO:0022857">
    <property type="term" value="F:transmembrane transporter activity"/>
    <property type="evidence" value="ECO:0007669"/>
    <property type="project" value="InterPro"/>
</dbReference>
<sequence length="462" mass="47183">MSQILTRRHPLLLPVLAFAQFLLAVDYNIVLVALPDMGAELGMSESALQWVVSAYALAFGGLLLVGGRLSDVFGPRRMILLGLALFAAGSLVATLAPGAVVLLIGRVLQGAGGALISPAVLATIAVSFDEGPARFRALAIWSSAGAVGLALGSALGGVLMAFFTWRAIFLLLVPLALIGLVVAWRATSREDRPAHRRSLDFPGAIFAALGVAAIVFALAELPNRGIDASVLVAGVAGILLLIAFVVREKTARYPLLQLTMFRSRTLTGSLIAMVLFMGSIGTSYYVFTVFTQSVLGASALLTGLAFLPWGVTALLASNLAKAALNRLGVRGALIVGLLIAAVGNAGFASALHADTPLWVVVAWTALLGIGQAVGFATLFAAAGAGVPSDQQGVASALMSTIQQVGTALGLAVLVGLATWTTTTSSLEGVEATAAGLQAATWIGAAILAVGAAVTAIVIPSRR</sequence>
<dbReference type="PANTHER" id="PTHR42718:SF46">
    <property type="entry name" value="BLR6921 PROTEIN"/>
    <property type="match status" value="1"/>
</dbReference>
<dbReference type="RefSeq" id="WP_176223373.1">
    <property type="nucleotide sequence ID" value="NZ_FXAY01000005.1"/>
</dbReference>
<organism evidence="9 10">
    <name type="scientific">Agreia pratensis</name>
    <dbReference type="NCBI Taxonomy" id="150121"/>
    <lineage>
        <taxon>Bacteria</taxon>
        <taxon>Bacillati</taxon>
        <taxon>Actinomycetota</taxon>
        <taxon>Actinomycetes</taxon>
        <taxon>Micrococcales</taxon>
        <taxon>Microbacteriaceae</taxon>
        <taxon>Agreia</taxon>
    </lineage>
</organism>
<dbReference type="InterPro" id="IPR011701">
    <property type="entry name" value="MFS"/>
</dbReference>
<feature type="transmembrane region" description="Helical" evidence="7">
    <location>
        <begin position="438"/>
        <end position="458"/>
    </location>
</feature>
<feature type="transmembrane region" description="Helical" evidence="7">
    <location>
        <begin position="357"/>
        <end position="381"/>
    </location>
</feature>
<evidence type="ECO:0000256" key="4">
    <source>
        <dbReference type="ARBA" id="ARBA00022692"/>
    </source>
</evidence>
<feature type="transmembrane region" description="Helical" evidence="7">
    <location>
        <begin position="225"/>
        <end position="246"/>
    </location>
</feature>
<evidence type="ECO:0000256" key="3">
    <source>
        <dbReference type="ARBA" id="ARBA00022475"/>
    </source>
</evidence>
<dbReference type="PROSITE" id="PS50850">
    <property type="entry name" value="MFS"/>
    <property type="match status" value="1"/>
</dbReference>
<dbReference type="InterPro" id="IPR036259">
    <property type="entry name" value="MFS_trans_sf"/>
</dbReference>
<dbReference type="STRING" id="150121.SAMN06296010_2912"/>
<evidence type="ECO:0000256" key="5">
    <source>
        <dbReference type="ARBA" id="ARBA00022989"/>
    </source>
</evidence>
<keyword evidence="10" id="KW-1185">Reference proteome</keyword>
<dbReference type="SUPFAM" id="SSF103473">
    <property type="entry name" value="MFS general substrate transporter"/>
    <property type="match status" value="1"/>
</dbReference>
<dbReference type="Pfam" id="PF07690">
    <property type="entry name" value="MFS_1"/>
    <property type="match status" value="1"/>
</dbReference>
<reference evidence="10" key="1">
    <citation type="submission" date="2017-04" db="EMBL/GenBank/DDBJ databases">
        <authorList>
            <person name="Varghese N."/>
            <person name="Submissions S."/>
        </authorList>
    </citation>
    <scope>NUCLEOTIDE SEQUENCE [LARGE SCALE GENOMIC DNA]</scope>
    <source>
        <strain evidence="10">VKM Ac-2510</strain>
    </source>
</reference>
<dbReference type="InterPro" id="IPR020846">
    <property type="entry name" value="MFS_dom"/>
</dbReference>
<protein>
    <submittedName>
        <fullName evidence="9">Drug resistance transporter, EmrB/QacA subfamily</fullName>
    </submittedName>
</protein>
<keyword evidence="5 7" id="KW-1133">Transmembrane helix</keyword>
<evidence type="ECO:0000256" key="1">
    <source>
        <dbReference type="ARBA" id="ARBA00004651"/>
    </source>
</evidence>
<keyword evidence="2" id="KW-0813">Transport</keyword>
<feature type="transmembrane region" description="Helical" evidence="7">
    <location>
        <begin position="78"/>
        <end position="104"/>
    </location>
</feature>
<feature type="transmembrane region" description="Helical" evidence="7">
    <location>
        <begin position="168"/>
        <end position="187"/>
    </location>
</feature>
<dbReference type="Proteomes" id="UP000193244">
    <property type="component" value="Unassembled WGS sequence"/>
</dbReference>
<feature type="transmembrane region" description="Helical" evidence="7">
    <location>
        <begin position="266"/>
        <end position="287"/>
    </location>
</feature>
<evidence type="ECO:0000256" key="7">
    <source>
        <dbReference type="SAM" id="Phobius"/>
    </source>
</evidence>
<feature type="domain" description="Major facilitator superfamily (MFS) profile" evidence="8">
    <location>
        <begin position="12"/>
        <end position="462"/>
    </location>
</feature>
<dbReference type="CDD" id="cd17321">
    <property type="entry name" value="MFS_MMR_MDR_like"/>
    <property type="match status" value="1"/>
</dbReference>
<dbReference type="EMBL" id="FXAY01000005">
    <property type="protein sequence ID" value="SMG44713.1"/>
    <property type="molecule type" value="Genomic_DNA"/>
</dbReference>
<gene>
    <name evidence="9" type="ORF">SAMN06296010_2912</name>
</gene>
<feature type="transmembrane region" description="Helical" evidence="7">
    <location>
        <begin position="12"/>
        <end position="35"/>
    </location>
</feature>
<evidence type="ECO:0000313" key="9">
    <source>
        <dbReference type="EMBL" id="SMG44713.1"/>
    </source>
</evidence>
<evidence type="ECO:0000256" key="2">
    <source>
        <dbReference type="ARBA" id="ARBA00022448"/>
    </source>
</evidence>
<dbReference type="PANTHER" id="PTHR42718">
    <property type="entry name" value="MAJOR FACILITATOR SUPERFAMILY MULTIDRUG TRANSPORTER MFSC"/>
    <property type="match status" value="1"/>
</dbReference>
<name>A0A1X7KTH0_9MICO</name>
<feature type="transmembrane region" description="Helical" evidence="7">
    <location>
        <begin position="47"/>
        <end position="66"/>
    </location>
</feature>
<keyword evidence="4 7" id="KW-0812">Transmembrane</keyword>
<keyword evidence="3" id="KW-1003">Cell membrane</keyword>
<comment type="subcellular location">
    <subcellularLocation>
        <location evidence="1">Cell membrane</location>
        <topology evidence="1">Multi-pass membrane protein</topology>
    </subcellularLocation>
</comment>
<feature type="transmembrane region" description="Helical" evidence="7">
    <location>
        <begin position="199"/>
        <end position="219"/>
    </location>
</feature>
<evidence type="ECO:0000256" key="6">
    <source>
        <dbReference type="ARBA" id="ARBA00023136"/>
    </source>
</evidence>
<dbReference type="GO" id="GO:0005886">
    <property type="term" value="C:plasma membrane"/>
    <property type="evidence" value="ECO:0007669"/>
    <property type="project" value="UniProtKB-SubCell"/>
</dbReference>
<accession>A0A1X7KTH0</accession>
<evidence type="ECO:0000313" key="10">
    <source>
        <dbReference type="Proteomes" id="UP000193244"/>
    </source>
</evidence>
<dbReference type="Gene3D" id="1.20.1250.20">
    <property type="entry name" value="MFS general substrate transporter like domains"/>
    <property type="match status" value="1"/>
</dbReference>
<feature type="transmembrane region" description="Helical" evidence="7">
    <location>
        <begin position="327"/>
        <end position="351"/>
    </location>
</feature>
<dbReference type="AlphaFoldDB" id="A0A1X7KTH0"/>
<proteinExistence type="predicted"/>